<evidence type="ECO:0000313" key="3">
    <source>
        <dbReference type="EMBL" id="QNQ10730.1"/>
    </source>
</evidence>
<dbReference type="InterPro" id="IPR032710">
    <property type="entry name" value="NTF2-like_dom_sf"/>
</dbReference>
<keyword evidence="4" id="KW-1185">Reference proteome</keyword>
<feature type="chain" id="PRO_5028943094" evidence="1">
    <location>
        <begin position="23"/>
        <end position="155"/>
    </location>
</feature>
<protein>
    <submittedName>
        <fullName evidence="3">DUF3225 domain-containing protein</fullName>
    </submittedName>
</protein>
<evidence type="ECO:0000256" key="1">
    <source>
        <dbReference type="SAM" id="SignalP"/>
    </source>
</evidence>
<organism evidence="3 4">
    <name type="scientific">Sphingomonas alpina</name>
    <dbReference type="NCBI Taxonomy" id="653931"/>
    <lineage>
        <taxon>Bacteria</taxon>
        <taxon>Pseudomonadati</taxon>
        <taxon>Pseudomonadota</taxon>
        <taxon>Alphaproteobacteria</taxon>
        <taxon>Sphingomonadales</taxon>
        <taxon>Sphingomonadaceae</taxon>
        <taxon>Sphingomonas</taxon>
    </lineage>
</organism>
<sequence length="155" mass="16223">MIKTILAASIAAIAVTASPVIAVPAAAARPEAARIAVQEALDASAAAWNAADLDRFMTVYENAPGTVYIGGGNVVRGYQAIRDMYAGRFGGGSAAAMGQLKLEILDFRLTDRDHAFIVGRFHLHRDAASGGDASGLTSLLFHRTSAGWRIVADHS</sequence>
<proteinExistence type="predicted"/>
<dbReference type="Proteomes" id="UP000516148">
    <property type="component" value="Chromosome"/>
</dbReference>
<feature type="domain" description="SnoaL-like" evidence="2">
    <location>
        <begin position="37"/>
        <end position="154"/>
    </location>
</feature>
<dbReference type="InterPro" id="IPR037401">
    <property type="entry name" value="SnoaL-like"/>
</dbReference>
<accession>A0A7H0LM27</accession>
<evidence type="ECO:0000313" key="4">
    <source>
        <dbReference type="Proteomes" id="UP000516148"/>
    </source>
</evidence>
<reference evidence="3 4" key="1">
    <citation type="submission" date="2020-09" db="EMBL/GenBank/DDBJ databases">
        <title>Sphingomonas sp., a new species isolated from pork steak.</title>
        <authorList>
            <person name="Heidler von Heilborn D."/>
        </authorList>
    </citation>
    <scope>NUCLEOTIDE SEQUENCE [LARGE SCALE GENOMIC DNA]</scope>
    <source>
        <strain evidence="4">S8-3T</strain>
    </source>
</reference>
<keyword evidence="1" id="KW-0732">Signal</keyword>
<dbReference type="RefSeq" id="WP_187763020.1">
    <property type="nucleotide sequence ID" value="NZ_CP061038.1"/>
</dbReference>
<gene>
    <name evidence="3" type="ORF">H3Z74_05920</name>
</gene>
<name>A0A7H0LM27_9SPHN</name>
<dbReference type="Pfam" id="PF13474">
    <property type="entry name" value="SnoaL_3"/>
    <property type="match status" value="1"/>
</dbReference>
<feature type="signal peptide" evidence="1">
    <location>
        <begin position="1"/>
        <end position="22"/>
    </location>
</feature>
<dbReference type="KEGG" id="spap:H3Z74_05920"/>
<dbReference type="SUPFAM" id="SSF54427">
    <property type="entry name" value="NTF2-like"/>
    <property type="match status" value="1"/>
</dbReference>
<evidence type="ECO:0000259" key="2">
    <source>
        <dbReference type="Pfam" id="PF13474"/>
    </source>
</evidence>
<dbReference type="EMBL" id="CP061038">
    <property type="protein sequence ID" value="QNQ10730.1"/>
    <property type="molecule type" value="Genomic_DNA"/>
</dbReference>
<dbReference type="AlphaFoldDB" id="A0A7H0LM27"/>
<dbReference type="Gene3D" id="3.10.450.50">
    <property type="match status" value="1"/>
</dbReference>